<name>A0ABP0GMS1_CLALP</name>
<dbReference type="Gene3D" id="1.25.40.180">
    <property type="match status" value="2"/>
</dbReference>
<dbReference type="EMBL" id="CAWYQH010000130">
    <property type="protein sequence ID" value="CAK8692845.1"/>
    <property type="molecule type" value="Genomic_DNA"/>
</dbReference>
<accession>A0ABP0GMS1</accession>
<feature type="domain" description="MIF4G" evidence="1">
    <location>
        <begin position="307"/>
        <end position="541"/>
    </location>
</feature>
<reference evidence="2 3" key="1">
    <citation type="submission" date="2024-02" db="EMBL/GenBank/DDBJ databases">
        <authorList>
            <person name="Daric V."/>
            <person name="Darras S."/>
        </authorList>
    </citation>
    <scope>NUCLEOTIDE SEQUENCE [LARGE SCALE GENOMIC DNA]</scope>
</reference>
<dbReference type="SMART" id="SM00543">
    <property type="entry name" value="MIF4G"/>
    <property type="match status" value="2"/>
</dbReference>
<dbReference type="InterPro" id="IPR003890">
    <property type="entry name" value="MIF4G-like_typ-3"/>
</dbReference>
<evidence type="ECO:0000313" key="2">
    <source>
        <dbReference type="EMBL" id="CAK8692845.1"/>
    </source>
</evidence>
<dbReference type="Pfam" id="PF02854">
    <property type="entry name" value="MIF4G"/>
    <property type="match status" value="2"/>
</dbReference>
<dbReference type="SUPFAM" id="SSF48371">
    <property type="entry name" value="ARM repeat"/>
    <property type="match status" value="2"/>
</dbReference>
<proteinExistence type="predicted"/>
<protein>
    <recommendedName>
        <fullName evidence="1">MIF4G domain-containing protein</fullName>
    </recommendedName>
</protein>
<comment type="caution">
    <text evidence="2">The sequence shown here is derived from an EMBL/GenBank/DDBJ whole genome shotgun (WGS) entry which is preliminary data.</text>
</comment>
<dbReference type="Proteomes" id="UP001642483">
    <property type="component" value="Unassembled WGS sequence"/>
</dbReference>
<sequence length="591" mass="68192">MEDTSAPDKSVTAPTMPDVKVLREVRSILNKLTRQKFSPLMQKFQKLPINSEQRLREVVDLIFETAINDSMYCEAYANMCRTMSQLRITTPATSGQSQQQTTIVEFRKVLLTRCQREFEKDRQDEEVLSKLRQKLEEATTLETKQQCKEKLEVAETKERRRMLGNIRFIGELFKLKMLTESIMHNCVMSLFKGRNDESLESLCRLLAIIGKDLDHVKGKPRMDQYFQHIDKVIREKKTSSRVRFTLQDVVDLRKSNWVPKAVQALVPKAIDQIHADAKAKKKQLALQSAVEASTAASSPSGKSEKVLREVRSILNKLTPQKFSPLMQKFQQLPINSEQRLREVVDLIFETAINDPMYCEAYANMCRTMSQLRITTPATSGQSQQQTAIVEFRKVLLTRCQREFEKDRQDEEVLSKLRQKLEEATTLETKQQCKEKLEVAETKERRRMLGNIRFIGELFKLKMLTESIMHNCVMSLFKGRNDESLESLCRLLTSIGKDLDHVKGKPRMDQYFQQIDKVIREKKTSSRVRFTLQDVVDLRKSNWVPKAVQALVPKTIDQIHADVKAKKKQLALQSAVEASTAARSPSQEESQK</sequence>
<evidence type="ECO:0000313" key="3">
    <source>
        <dbReference type="Proteomes" id="UP001642483"/>
    </source>
</evidence>
<keyword evidence="3" id="KW-1185">Reference proteome</keyword>
<dbReference type="InterPro" id="IPR016024">
    <property type="entry name" value="ARM-type_fold"/>
</dbReference>
<gene>
    <name evidence="2" type="ORF">CVLEPA_LOCUS26082</name>
</gene>
<feature type="domain" description="MIF4G" evidence="1">
    <location>
        <begin position="22"/>
        <end position="256"/>
    </location>
</feature>
<dbReference type="PANTHER" id="PTHR23253">
    <property type="entry name" value="EUKARYOTIC TRANSLATION INITIATION FACTOR 4 GAMMA"/>
    <property type="match status" value="1"/>
</dbReference>
<organism evidence="2 3">
    <name type="scientific">Clavelina lepadiformis</name>
    <name type="common">Light-bulb sea squirt</name>
    <name type="synonym">Ascidia lepadiformis</name>
    <dbReference type="NCBI Taxonomy" id="159417"/>
    <lineage>
        <taxon>Eukaryota</taxon>
        <taxon>Metazoa</taxon>
        <taxon>Chordata</taxon>
        <taxon>Tunicata</taxon>
        <taxon>Ascidiacea</taxon>
        <taxon>Aplousobranchia</taxon>
        <taxon>Clavelinidae</taxon>
        <taxon>Clavelina</taxon>
    </lineage>
</organism>
<evidence type="ECO:0000259" key="1">
    <source>
        <dbReference type="SMART" id="SM00543"/>
    </source>
</evidence>
<dbReference type="PANTHER" id="PTHR23253:SF78">
    <property type="entry name" value="EUKARYOTIC TRANSLATION INITIATION FACTOR 4G1, ISOFORM B-RELATED"/>
    <property type="match status" value="1"/>
</dbReference>